<dbReference type="STRING" id="49186.SAMN05421647_10691"/>
<dbReference type="RefSeq" id="WP_076463284.1">
    <property type="nucleotide sequence ID" value="NZ_FTMN01000006.1"/>
</dbReference>
<feature type="chain" id="PRO_5012546063" evidence="1">
    <location>
        <begin position="23"/>
        <end position="184"/>
    </location>
</feature>
<evidence type="ECO:0000256" key="1">
    <source>
        <dbReference type="SAM" id="SignalP"/>
    </source>
</evidence>
<dbReference type="EMBL" id="FTMN01000006">
    <property type="protein sequence ID" value="SIQ58252.1"/>
    <property type="molecule type" value="Genomic_DNA"/>
</dbReference>
<sequence>MKQTSLLGLLLSCLLFPAVSVADENAGFLQKIYLSFCVKHLENYGTLRAQLEQQELPKLPPEQARAFLHNKPGDAWPIPFKGQFGFFVMALPEGDQECRVMARAGDAAANRRWFARMAEQAPAPLQPSMLADDQLEYPLSGPSGRLSWQWATEHAQRSLVLTLITAQEPEAPIQAQVSLTLANR</sequence>
<name>A0A1N6TY42_9GAMM</name>
<reference evidence="2 3" key="1">
    <citation type="submission" date="2017-01" db="EMBL/GenBank/DDBJ databases">
        <authorList>
            <person name="Mah S.A."/>
            <person name="Swanson W.J."/>
            <person name="Moy G.W."/>
            <person name="Vacquier V.D."/>
        </authorList>
    </citation>
    <scope>NUCLEOTIDE SEQUENCE [LARGE SCALE GENOMIC DNA]</scope>
    <source>
        <strain evidence="2 3">DSM 7027</strain>
    </source>
</reference>
<evidence type="ECO:0000313" key="2">
    <source>
        <dbReference type="EMBL" id="SIQ58252.1"/>
    </source>
</evidence>
<accession>A0A1N6TY42</accession>
<dbReference type="Proteomes" id="UP000186895">
    <property type="component" value="Unassembled WGS sequence"/>
</dbReference>
<dbReference type="AlphaFoldDB" id="A0A1N6TY42"/>
<keyword evidence="3" id="KW-1185">Reference proteome</keyword>
<dbReference type="eggNOG" id="ENOG5033HQM">
    <property type="taxonomic scope" value="Bacteria"/>
</dbReference>
<evidence type="ECO:0000313" key="3">
    <source>
        <dbReference type="Proteomes" id="UP000186895"/>
    </source>
</evidence>
<gene>
    <name evidence="2" type="ORF">SAMN05421647_10691</name>
</gene>
<feature type="signal peptide" evidence="1">
    <location>
        <begin position="1"/>
        <end position="22"/>
    </location>
</feature>
<organism evidence="2 3">
    <name type="scientific">Marinobacterium stanieri</name>
    <dbReference type="NCBI Taxonomy" id="49186"/>
    <lineage>
        <taxon>Bacteria</taxon>
        <taxon>Pseudomonadati</taxon>
        <taxon>Pseudomonadota</taxon>
        <taxon>Gammaproteobacteria</taxon>
        <taxon>Oceanospirillales</taxon>
        <taxon>Oceanospirillaceae</taxon>
        <taxon>Marinobacterium</taxon>
    </lineage>
</organism>
<dbReference type="NCBIfam" id="NF047650">
    <property type="entry name" value="lipo_NMCC_0638"/>
    <property type="match status" value="1"/>
</dbReference>
<proteinExistence type="predicted"/>
<protein>
    <submittedName>
        <fullName evidence="2">Uncharacterized protein</fullName>
    </submittedName>
</protein>
<keyword evidence="1" id="KW-0732">Signal</keyword>